<name>A0A7Y9ERA4_9ACTN</name>
<dbReference type="AlphaFoldDB" id="A0A7Y9ERA4"/>
<keyword evidence="3" id="KW-1185">Reference proteome</keyword>
<comment type="caution">
    <text evidence="2">The sequence shown here is derived from an EMBL/GenBank/DDBJ whole genome shotgun (WGS) entry which is preliminary data.</text>
</comment>
<feature type="compositionally biased region" description="Basic and acidic residues" evidence="1">
    <location>
        <begin position="19"/>
        <end position="36"/>
    </location>
</feature>
<feature type="compositionally biased region" description="Polar residues" evidence="1">
    <location>
        <begin position="50"/>
        <end position="59"/>
    </location>
</feature>
<dbReference type="EMBL" id="JACCBA010000001">
    <property type="protein sequence ID" value="NYD52487.1"/>
    <property type="molecule type" value="Genomic_DNA"/>
</dbReference>
<gene>
    <name evidence="2" type="ORF">BJY14_008470</name>
</gene>
<protein>
    <submittedName>
        <fullName evidence="2">Uncharacterized protein</fullName>
    </submittedName>
</protein>
<proteinExistence type="predicted"/>
<sequence length="59" mass="6497">MSLENHPMVDALVSGRTDQSGDPRAPHERPERDQSRLRISVTPSPIERMTASTRPSAAT</sequence>
<evidence type="ECO:0000256" key="1">
    <source>
        <dbReference type="SAM" id="MobiDB-lite"/>
    </source>
</evidence>
<evidence type="ECO:0000313" key="2">
    <source>
        <dbReference type="EMBL" id="NYD52487.1"/>
    </source>
</evidence>
<accession>A0A7Y9ERA4</accession>
<organism evidence="2 3">
    <name type="scientific">Actinomadura luteofluorescens</name>
    <dbReference type="NCBI Taxonomy" id="46163"/>
    <lineage>
        <taxon>Bacteria</taxon>
        <taxon>Bacillati</taxon>
        <taxon>Actinomycetota</taxon>
        <taxon>Actinomycetes</taxon>
        <taxon>Streptosporangiales</taxon>
        <taxon>Thermomonosporaceae</taxon>
        <taxon>Actinomadura</taxon>
    </lineage>
</organism>
<evidence type="ECO:0000313" key="3">
    <source>
        <dbReference type="Proteomes" id="UP000529783"/>
    </source>
</evidence>
<feature type="region of interest" description="Disordered" evidence="1">
    <location>
        <begin position="1"/>
        <end position="59"/>
    </location>
</feature>
<reference evidence="2 3" key="1">
    <citation type="submission" date="2020-07" db="EMBL/GenBank/DDBJ databases">
        <title>Sequencing the genomes of 1000 actinobacteria strains.</title>
        <authorList>
            <person name="Klenk H.-P."/>
        </authorList>
    </citation>
    <scope>NUCLEOTIDE SEQUENCE [LARGE SCALE GENOMIC DNA]</scope>
    <source>
        <strain evidence="2 3">DSM 40398</strain>
    </source>
</reference>
<dbReference type="Proteomes" id="UP000529783">
    <property type="component" value="Unassembled WGS sequence"/>
</dbReference>